<dbReference type="EMBL" id="JACHHV010000016">
    <property type="protein sequence ID" value="MBB5888196.1"/>
    <property type="molecule type" value="Genomic_DNA"/>
</dbReference>
<protein>
    <recommendedName>
        <fullName evidence="3">Bacteriocin</fullName>
    </recommendedName>
</protein>
<proteinExistence type="predicted"/>
<gene>
    <name evidence="1" type="ORF">HNQ37_001088</name>
</gene>
<name>A0A841C2K9_9LACT</name>
<keyword evidence="2" id="KW-1185">Reference proteome</keyword>
<sequence length="35" mass="3862">MVTDDELMEINGGGWNDWLNIISIIGYAYNTATGN</sequence>
<reference evidence="1 2" key="1">
    <citation type="submission" date="2020-08" db="EMBL/GenBank/DDBJ databases">
        <title>Genomic Encyclopedia of Type Strains, Phase IV (KMG-IV): sequencing the most valuable type-strain genomes for metagenomic binning, comparative biology and taxonomic classification.</title>
        <authorList>
            <person name="Goeker M."/>
        </authorList>
    </citation>
    <scope>NUCLEOTIDE SEQUENCE [LARGE SCALE GENOMIC DNA]</scope>
    <source>
        <strain evidence="1 2">DSM 14925</strain>
    </source>
</reference>
<evidence type="ECO:0000313" key="2">
    <source>
        <dbReference type="Proteomes" id="UP000562464"/>
    </source>
</evidence>
<evidence type="ECO:0000313" key="1">
    <source>
        <dbReference type="EMBL" id="MBB5888196.1"/>
    </source>
</evidence>
<organism evidence="1 2">
    <name type="scientific">Lactovum miscens</name>
    <dbReference type="NCBI Taxonomy" id="190387"/>
    <lineage>
        <taxon>Bacteria</taxon>
        <taxon>Bacillati</taxon>
        <taxon>Bacillota</taxon>
        <taxon>Bacilli</taxon>
        <taxon>Lactobacillales</taxon>
        <taxon>Streptococcaceae</taxon>
        <taxon>Lactovum</taxon>
    </lineage>
</organism>
<dbReference type="AlphaFoldDB" id="A0A841C2K9"/>
<dbReference type="Proteomes" id="UP000562464">
    <property type="component" value="Unassembled WGS sequence"/>
</dbReference>
<evidence type="ECO:0008006" key="3">
    <source>
        <dbReference type="Google" id="ProtNLM"/>
    </source>
</evidence>
<comment type="caution">
    <text evidence="1">The sequence shown here is derived from an EMBL/GenBank/DDBJ whole genome shotgun (WGS) entry which is preliminary data.</text>
</comment>
<accession>A0A841C2K9</accession>